<dbReference type="PANTHER" id="PTHR28163:SF1">
    <property type="entry name" value="PROTEIN PET117 HOMOLOG, MITOCHONDRIAL"/>
    <property type="match status" value="1"/>
</dbReference>
<organism evidence="5 6">
    <name type="scientific">Pyricularia oryzae</name>
    <name type="common">Rice blast fungus</name>
    <name type="synonym">Magnaporthe oryzae</name>
    <dbReference type="NCBI Taxonomy" id="318829"/>
    <lineage>
        <taxon>Eukaryota</taxon>
        <taxon>Fungi</taxon>
        <taxon>Dikarya</taxon>
        <taxon>Ascomycota</taxon>
        <taxon>Pezizomycotina</taxon>
        <taxon>Sordariomycetes</taxon>
        <taxon>Sordariomycetidae</taxon>
        <taxon>Magnaporthales</taxon>
        <taxon>Pyriculariaceae</taxon>
        <taxon>Pyricularia</taxon>
    </lineage>
</organism>
<dbReference type="EMBL" id="CP034209">
    <property type="protein sequence ID" value="QBZ63668.1"/>
    <property type="molecule type" value="Genomic_DNA"/>
</dbReference>
<dbReference type="GO" id="GO:0005739">
    <property type="term" value="C:mitochondrion"/>
    <property type="evidence" value="ECO:0007669"/>
    <property type="project" value="UniProtKB-SubCell"/>
</dbReference>
<keyword evidence="3" id="KW-0809">Transit peptide</keyword>
<sequence length="88" mass="10182">MSRASKLTLLSTSLFAATTVIFVHFQQKAEKAAMHQGVIRDMEQQRIKRERQLDFDMQRQLEEEYKKGQSVRDVTHEAPPDPPSKGRP</sequence>
<keyword evidence="4" id="KW-0496">Mitochondrion</keyword>
<evidence type="ECO:0000256" key="2">
    <source>
        <dbReference type="ARBA" id="ARBA00008197"/>
    </source>
</evidence>
<evidence type="ECO:0000256" key="4">
    <source>
        <dbReference type="ARBA" id="ARBA00023128"/>
    </source>
</evidence>
<evidence type="ECO:0000313" key="5">
    <source>
        <dbReference type="EMBL" id="QBZ63668.1"/>
    </source>
</evidence>
<gene>
    <name evidence="5" type="ORF">PoMZ_05354</name>
</gene>
<reference evidence="5 6" key="1">
    <citation type="journal article" date="2019" name="Mol. Biol. Evol.">
        <title>Blast fungal genomes show frequent chromosomal changes, gene gains and losses, and effector gene turnover.</title>
        <authorList>
            <person name="Gomez Luciano L.B."/>
            <person name="Jason Tsai I."/>
            <person name="Chuma I."/>
            <person name="Tosa Y."/>
            <person name="Chen Y.H."/>
            <person name="Li J.Y."/>
            <person name="Li M.Y."/>
            <person name="Jade Lu M.Y."/>
            <person name="Nakayashiki H."/>
            <person name="Li W.H."/>
        </authorList>
    </citation>
    <scope>NUCLEOTIDE SEQUENCE [LARGE SCALE GENOMIC DNA]</scope>
    <source>
        <strain evidence="5">MZ5-1-6</strain>
    </source>
</reference>
<dbReference type="Pfam" id="PF15786">
    <property type="entry name" value="PET117"/>
    <property type="match status" value="1"/>
</dbReference>
<comment type="similarity">
    <text evidence="2">Belongs to the PET117 family.</text>
</comment>
<dbReference type="Proteomes" id="UP000294847">
    <property type="component" value="Chromosome 6"/>
</dbReference>
<evidence type="ECO:0000256" key="1">
    <source>
        <dbReference type="ARBA" id="ARBA00004173"/>
    </source>
</evidence>
<evidence type="ECO:0000313" key="6">
    <source>
        <dbReference type="Proteomes" id="UP000294847"/>
    </source>
</evidence>
<comment type="subcellular location">
    <subcellularLocation>
        <location evidence="1">Mitochondrion</location>
    </subcellularLocation>
</comment>
<dbReference type="PANTHER" id="PTHR28163">
    <property type="entry name" value="PROTEIN PET117 HOMOLOG, MITOCHONDRIAL"/>
    <property type="match status" value="1"/>
</dbReference>
<dbReference type="GO" id="GO:0033617">
    <property type="term" value="P:mitochondrial respiratory chain complex IV assembly"/>
    <property type="evidence" value="ECO:0007669"/>
    <property type="project" value="TreeGrafter"/>
</dbReference>
<dbReference type="AlphaFoldDB" id="A0A4V1C7K1"/>
<dbReference type="OMA" id="EYKREQT"/>
<accession>A0A4V1C7K1</accession>
<protein>
    <submittedName>
        <fullName evidence="5">Uncharacterized protein</fullName>
    </submittedName>
</protein>
<dbReference type="InterPro" id="IPR031568">
    <property type="entry name" value="Pet117"/>
</dbReference>
<evidence type="ECO:0000256" key="3">
    <source>
        <dbReference type="ARBA" id="ARBA00022946"/>
    </source>
</evidence>
<name>A0A4V1C7K1_PYROR</name>
<dbReference type="VEuPathDB" id="FungiDB:M_BR32_EuGene_00089321"/>
<proteinExistence type="inferred from homology"/>